<dbReference type="AlphaFoldDB" id="A2EHP5"/>
<dbReference type="InterPro" id="IPR005343">
    <property type="entry name" value="Noc2"/>
</dbReference>
<dbReference type="Proteomes" id="UP000001542">
    <property type="component" value="Unassembled WGS sequence"/>
</dbReference>
<dbReference type="RefSeq" id="XP_001320064.1">
    <property type="nucleotide sequence ID" value="XM_001320029.1"/>
</dbReference>
<evidence type="ECO:0000256" key="3">
    <source>
        <dbReference type="ARBA" id="ARBA00023242"/>
    </source>
</evidence>
<proteinExistence type="inferred from homology"/>
<keyword evidence="3" id="KW-0539">Nucleus</keyword>
<dbReference type="GO" id="GO:0005634">
    <property type="term" value="C:nucleus"/>
    <property type="evidence" value="ECO:0007669"/>
    <property type="project" value="UniProtKB-SubCell"/>
</dbReference>
<protein>
    <submittedName>
        <fullName evidence="4">Uncharacterized protein</fullName>
    </submittedName>
</protein>
<evidence type="ECO:0000256" key="2">
    <source>
        <dbReference type="ARBA" id="ARBA00005907"/>
    </source>
</evidence>
<comment type="similarity">
    <text evidence="2">Belongs to the NOC2 family.</text>
</comment>
<dbReference type="InParanoid" id="A2EHP5"/>
<reference evidence="4" key="1">
    <citation type="submission" date="2006-10" db="EMBL/GenBank/DDBJ databases">
        <authorList>
            <person name="Amadeo P."/>
            <person name="Zhao Q."/>
            <person name="Wortman J."/>
            <person name="Fraser-Liggett C."/>
            <person name="Carlton J."/>
        </authorList>
    </citation>
    <scope>NUCLEOTIDE SEQUENCE</scope>
    <source>
        <strain evidence="4">G3</strain>
    </source>
</reference>
<reference evidence="4" key="2">
    <citation type="journal article" date="2007" name="Science">
        <title>Draft genome sequence of the sexually transmitted pathogen Trichomonas vaginalis.</title>
        <authorList>
            <person name="Carlton J.M."/>
            <person name="Hirt R.P."/>
            <person name="Silva J.C."/>
            <person name="Delcher A.L."/>
            <person name="Schatz M."/>
            <person name="Zhao Q."/>
            <person name="Wortman J.R."/>
            <person name="Bidwell S.L."/>
            <person name="Alsmark U.C.M."/>
            <person name="Besteiro S."/>
            <person name="Sicheritz-Ponten T."/>
            <person name="Noel C.J."/>
            <person name="Dacks J.B."/>
            <person name="Foster P.G."/>
            <person name="Simillion C."/>
            <person name="Van de Peer Y."/>
            <person name="Miranda-Saavedra D."/>
            <person name="Barton G.J."/>
            <person name="Westrop G.D."/>
            <person name="Mueller S."/>
            <person name="Dessi D."/>
            <person name="Fiori P.L."/>
            <person name="Ren Q."/>
            <person name="Paulsen I."/>
            <person name="Zhang H."/>
            <person name="Bastida-Corcuera F.D."/>
            <person name="Simoes-Barbosa A."/>
            <person name="Brown M.T."/>
            <person name="Hayes R.D."/>
            <person name="Mukherjee M."/>
            <person name="Okumura C.Y."/>
            <person name="Schneider R."/>
            <person name="Smith A.J."/>
            <person name="Vanacova S."/>
            <person name="Villalvazo M."/>
            <person name="Haas B.J."/>
            <person name="Pertea M."/>
            <person name="Feldblyum T.V."/>
            <person name="Utterback T.R."/>
            <person name="Shu C.L."/>
            <person name="Osoegawa K."/>
            <person name="de Jong P.J."/>
            <person name="Hrdy I."/>
            <person name="Horvathova L."/>
            <person name="Zubacova Z."/>
            <person name="Dolezal P."/>
            <person name="Malik S.B."/>
            <person name="Logsdon J.M. Jr."/>
            <person name="Henze K."/>
            <person name="Gupta A."/>
            <person name="Wang C.C."/>
            <person name="Dunne R.L."/>
            <person name="Upcroft J.A."/>
            <person name="Upcroft P."/>
            <person name="White O."/>
            <person name="Salzberg S.L."/>
            <person name="Tang P."/>
            <person name="Chiu C.-H."/>
            <person name="Lee Y.-S."/>
            <person name="Embley T.M."/>
            <person name="Coombs G.H."/>
            <person name="Mottram J.C."/>
            <person name="Tachezy J."/>
            <person name="Fraser-Liggett C.M."/>
            <person name="Johnson P.J."/>
        </authorList>
    </citation>
    <scope>NUCLEOTIDE SEQUENCE [LARGE SCALE GENOMIC DNA]</scope>
    <source>
        <strain evidence="4">G3</strain>
    </source>
</reference>
<dbReference type="SMR" id="A2EHP5"/>
<sequence>MSIEITETDLNQAFEDLKAGEFSAITVVVGASIEEKPELLEKAAEIISSSIDPTNWSKYEKEFEALVLAGFDNNKIFKQFDKIFARKDMAAFSQYIADLVARYLSVHSTRVIDLELYISSHAAQNSPAFYDYVIQALYAQLQIDMHTDKFSEIEAAFVRFVDFEPQVTLFKVNELMKQSFIEMTNVLRDESGEKMGNSAFFNRIHLWSNFAFRSESFTQAYVTIIVHALRAKSLKLNPLRIKLIQILVNHNEFLAPLTSCAKVLLKSRSHKTGEAVEFEFDNLYLSTKEIGRTQKYQDEVYNRSFDLLKKCLFGLRNRIAFPEIAAPIVRSLEMMIADDTYKQNVKQLTKFKDAIKENATWIECAREKAVQKDGFNIIENTEIEGTAPFKIK</sequence>
<comment type="subcellular location">
    <subcellularLocation>
        <location evidence="1">Nucleus</location>
    </subcellularLocation>
</comment>
<dbReference type="OrthoDB" id="10266662at2759"/>
<evidence type="ECO:0000313" key="5">
    <source>
        <dbReference type="Proteomes" id="UP000001542"/>
    </source>
</evidence>
<dbReference type="Pfam" id="PF03715">
    <property type="entry name" value="Noc2"/>
    <property type="match status" value="1"/>
</dbReference>
<dbReference type="KEGG" id="tva:4765736"/>
<evidence type="ECO:0000313" key="4">
    <source>
        <dbReference type="EMBL" id="EAY07841.1"/>
    </source>
</evidence>
<organism evidence="4 5">
    <name type="scientific">Trichomonas vaginalis (strain ATCC PRA-98 / G3)</name>
    <dbReference type="NCBI Taxonomy" id="412133"/>
    <lineage>
        <taxon>Eukaryota</taxon>
        <taxon>Metamonada</taxon>
        <taxon>Parabasalia</taxon>
        <taxon>Trichomonadida</taxon>
        <taxon>Trichomonadidae</taxon>
        <taxon>Trichomonas</taxon>
    </lineage>
</organism>
<gene>
    <name evidence="4" type="ORF">TVAG_312400</name>
</gene>
<accession>A2EHP5</accession>
<dbReference type="EMBL" id="DS113391">
    <property type="protein sequence ID" value="EAY07841.1"/>
    <property type="molecule type" value="Genomic_DNA"/>
</dbReference>
<name>A2EHP5_TRIV3</name>
<keyword evidence="5" id="KW-1185">Reference proteome</keyword>
<evidence type="ECO:0000256" key="1">
    <source>
        <dbReference type="ARBA" id="ARBA00004123"/>
    </source>
</evidence>
<dbReference type="VEuPathDB" id="TrichDB:TVAGG3_0242670"/>
<dbReference type="VEuPathDB" id="TrichDB:TVAG_312400"/>